<keyword evidence="1" id="KW-1133">Transmembrane helix</keyword>
<accession>A0A9X2I3V0</accession>
<feature type="transmembrane region" description="Helical" evidence="1">
    <location>
        <begin position="37"/>
        <end position="58"/>
    </location>
</feature>
<keyword evidence="1" id="KW-0472">Membrane</keyword>
<keyword evidence="3" id="KW-1185">Reference proteome</keyword>
<reference evidence="2" key="1">
    <citation type="submission" date="2022-07" db="EMBL/GenBank/DDBJ databases">
        <title>Gramela sediminis sp. nov., isolated from deep-sea sediment of the Indian Ocean.</title>
        <authorList>
            <person name="Shi H."/>
        </authorList>
    </citation>
    <scope>NUCLEOTIDE SEQUENCE</scope>
    <source>
        <strain evidence="2">GC03-9</strain>
    </source>
</reference>
<evidence type="ECO:0000313" key="2">
    <source>
        <dbReference type="EMBL" id="MCP9199330.1"/>
    </source>
</evidence>
<feature type="transmembrane region" description="Helical" evidence="1">
    <location>
        <begin position="102"/>
        <end position="121"/>
    </location>
</feature>
<dbReference type="Proteomes" id="UP001155280">
    <property type="component" value="Unassembled WGS sequence"/>
</dbReference>
<feature type="transmembrane region" description="Helical" evidence="1">
    <location>
        <begin position="12"/>
        <end position="31"/>
    </location>
</feature>
<organism evidence="2 3">
    <name type="scientific">Christiangramia oceanisediminis</name>
    <dbReference type="NCBI Taxonomy" id="2920386"/>
    <lineage>
        <taxon>Bacteria</taxon>
        <taxon>Pseudomonadati</taxon>
        <taxon>Bacteroidota</taxon>
        <taxon>Flavobacteriia</taxon>
        <taxon>Flavobacteriales</taxon>
        <taxon>Flavobacteriaceae</taxon>
        <taxon>Christiangramia</taxon>
    </lineage>
</organism>
<dbReference type="EMBL" id="JANCNS010000001">
    <property type="protein sequence ID" value="MCP9199330.1"/>
    <property type="molecule type" value="Genomic_DNA"/>
</dbReference>
<feature type="transmembrane region" description="Helical" evidence="1">
    <location>
        <begin position="70"/>
        <end position="90"/>
    </location>
</feature>
<name>A0A9X2I3V0_9FLAO</name>
<dbReference type="AlphaFoldDB" id="A0A9X2I3V0"/>
<evidence type="ECO:0000313" key="3">
    <source>
        <dbReference type="Proteomes" id="UP001155280"/>
    </source>
</evidence>
<protein>
    <submittedName>
        <fullName evidence="2">Uncharacterized protein</fullName>
    </submittedName>
</protein>
<keyword evidence="1" id="KW-0812">Transmembrane</keyword>
<proteinExistence type="predicted"/>
<dbReference type="RefSeq" id="WP_241549634.1">
    <property type="nucleotide sequence ID" value="NZ_JANCNS010000001.1"/>
</dbReference>
<comment type="caution">
    <text evidence="2">The sequence shown here is derived from an EMBL/GenBank/DDBJ whole genome shotgun (WGS) entry which is preliminary data.</text>
</comment>
<sequence>MKENLSGFLKVFLPFSLLTFGIQFILVDYIYQAETYYSTLAVYAFHILATFLIYYFLLFVHSNFEEKTGFAFMACSLLKMLAAVLFLLPLMLSDTEAMLPDIAAFFIPYFLFLFFETYYAVRLINTK</sequence>
<gene>
    <name evidence="2" type="ORF">MKO06_05395</name>
</gene>
<evidence type="ECO:0000256" key="1">
    <source>
        <dbReference type="SAM" id="Phobius"/>
    </source>
</evidence>